<keyword evidence="3" id="KW-1185">Reference proteome</keyword>
<evidence type="ECO:0000313" key="2">
    <source>
        <dbReference type="EMBL" id="OAE18240.1"/>
    </source>
</evidence>
<feature type="compositionally biased region" description="Polar residues" evidence="1">
    <location>
        <begin position="176"/>
        <end position="188"/>
    </location>
</feature>
<protein>
    <submittedName>
        <fullName evidence="2">Uncharacterized protein</fullName>
    </submittedName>
</protein>
<feature type="region of interest" description="Disordered" evidence="1">
    <location>
        <begin position="149"/>
        <end position="220"/>
    </location>
</feature>
<dbReference type="AlphaFoldDB" id="A0A176VBL5"/>
<dbReference type="EMBL" id="LVLJ01004098">
    <property type="protein sequence ID" value="OAE18240.1"/>
    <property type="molecule type" value="Genomic_DNA"/>
</dbReference>
<accession>A0A176VBL5</accession>
<evidence type="ECO:0000313" key="3">
    <source>
        <dbReference type="Proteomes" id="UP000077202"/>
    </source>
</evidence>
<sequence length="220" mass="25100">MAKSESMEGDAIQGDHEANYKFDDVVAKDAIDDQADVTPQELVVISEAGKEMVWLFKFLKEIGKYQAWLTKLRNLLREKKQSLRDYTERFLDLLHRIPKTGLGSPFSVQQAVDWYVTGLTREMETFCRRGKCNTIEDVIASAEAFETSTLNRRGRERRDSMERKPKGGRRKRRGATPSSEEQSSDEGCTSSEEEETSSSEEERKRKKRGAAKKKGLQPPS</sequence>
<comment type="caution">
    <text evidence="2">The sequence shown here is derived from an EMBL/GenBank/DDBJ whole genome shotgun (WGS) entry which is preliminary data.</text>
</comment>
<organism evidence="2 3">
    <name type="scientific">Marchantia polymorpha subsp. ruderalis</name>
    <dbReference type="NCBI Taxonomy" id="1480154"/>
    <lineage>
        <taxon>Eukaryota</taxon>
        <taxon>Viridiplantae</taxon>
        <taxon>Streptophyta</taxon>
        <taxon>Embryophyta</taxon>
        <taxon>Marchantiophyta</taxon>
        <taxon>Marchantiopsida</taxon>
        <taxon>Marchantiidae</taxon>
        <taxon>Marchantiales</taxon>
        <taxon>Marchantiaceae</taxon>
        <taxon>Marchantia</taxon>
    </lineage>
</organism>
<name>A0A176VBL5_MARPO</name>
<feature type="compositionally biased region" description="Basic residues" evidence="1">
    <location>
        <begin position="204"/>
        <end position="220"/>
    </location>
</feature>
<gene>
    <name evidence="2" type="ORF">AXG93_2668s1030</name>
</gene>
<dbReference type="Proteomes" id="UP000077202">
    <property type="component" value="Unassembled WGS sequence"/>
</dbReference>
<evidence type="ECO:0000256" key="1">
    <source>
        <dbReference type="SAM" id="MobiDB-lite"/>
    </source>
</evidence>
<proteinExistence type="predicted"/>
<feature type="compositionally biased region" description="Basic and acidic residues" evidence="1">
    <location>
        <begin position="156"/>
        <end position="165"/>
    </location>
</feature>
<reference evidence="2" key="1">
    <citation type="submission" date="2016-03" db="EMBL/GenBank/DDBJ databases">
        <title>Mechanisms controlling the formation of the plant cell surface in tip-growing cells are functionally conserved among land plants.</title>
        <authorList>
            <person name="Honkanen S."/>
            <person name="Jones V.A."/>
            <person name="Morieri G."/>
            <person name="Champion C."/>
            <person name="Hetherington A.J."/>
            <person name="Kelly S."/>
            <person name="Saint-Marcoux D."/>
            <person name="Proust H."/>
            <person name="Prescott H."/>
            <person name="Dolan L."/>
        </authorList>
    </citation>
    <scope>NUCLEOTIDE SEQUENCE [LARGE SCALE GENOMIC DNA]</scope>
    <source>
        <tissue evidence="2">Whole gametophyte</tissue>
    </source>
</reference>